<dbReference type="WBParaSite" id="HPBE_0002126601-mRNA-1">
    <property type="protein sequence ID" value="HPBE_0002126601-mRNA-1"/>
    <property type="gene ID" value="HPBE_0002126601"/>
</dbReference>
<dbReference type="AlphaFoldDB" id="A0A183GFS0"/>
<protein>
    <submittedName>
        <fullName evidence="4">SPK domain-containing protein</fullName>
    </submittedName>
</protein>
<accession>A0A183GFS0</accession>
<proteinExistence type="predicted"/>
<evidence type="ECO:0000313" key="2">
    <source>
        <dbReference type="EMBL" id="VDP24137.1"/>
    </source>
</evidence>
<sequence>MRAAESHVPYRNFSNKIKEKFEDASTKDIHGGSLKCLVFLPGLTDSSLSDIRLRLLNRLNCLKEDDPSPSLDEFVSDCETFVVLRSDNRPMESKQVNATYHKMSSGKQRRRSSRNVASRHIDITRSTSRTELDFYFQKNRFLSKEVEIPTTKYSLHQCVIKTQDARTHLKVEINGFSSRL</sequence>
<gene>
    <name evidence="2" type="ORF">HPBE_LOCUS21265</name>
</gene>
<accession>A0A3P8BA40</accession>
<organism evidence="3 4">
    <name type="scientific">Heligmosomoides polygyrus</name>
    <name type="common">Parasitic roundworm</name>
    <dbReference type="NCBI Taxonomy" id="6339"/>
    <lineage>
        <taxon>Eukaryota</taxon>
        <taxon>Metazoa</taxon>
        <taxon>Ecdysozoa</taxon>
        <taxon>Nematoda</taxon>
        <taxon>Chromadorea</taxon>
        <taxon>Rhabditida</taxon>
        <taxon>Rhabditina</taxon>
        <taxon>Rhabditomorpha</taxon>
        <taxon>Strongyloidea</taxon>
        <taxon>Heligmosomidae</taxon>
        <taxon>Heligmosomoides</taxon>
    </lineage>
</organism>
<name>A0A183GFS0_HELPZ</name>
<reference evidence="4" key="2">
    <citation type="submission" date="2019-09" db="UniProtKB">
        <authorList>
            <consortium name="WormBaseParasite"/>
        </authorList>
    </citation>
    <scope>IDENTIFICATION</scope>
</reference>
<evidence type="ECO:0000313" key="3">
    <source>
        <dbReference type="Proteomes" id="UP000050761"/>
    </source>
</evidence>
<dbReference type="OrthoDB" id="5856365at2759"/>
<dbReference type="EMBL" id="UZAH01032840">
    <property type="protein sequence ID" value="VDP24137.1"/>
    <property type="molecule type" value="Genomic_DNA"/>
</dbReference>
<feature type="region of interest" description="Disordered" evidence="1">
    <location>
        <begin position="99"/>
        <end position="118"/>
    </location>
</feature>
<reference evidence="2 3" key="1">
    <citation type="submission" date="2018-11" db="EMBL/GenBank/DDBJ databases">
        <authorList>
            <consortium name="Pathogen Informatics"/>
        </authorList>
    </citation>
    <scope>NUCLEOTIDE SEQUENCE [LARGE SCALE GENOMIC DNA]</scope>
</reference>
<dbReference type="Proteomes" id="UP000050761">
    <property type="component" value="Unassembled WGS sequence"/>
</dbReference>
<evidence type="ECO:0000256" key="1">
    <source>
        <dbReference type="SAM" id="MobiDB-lite"/>
    </source>
</evidence>
<evidence type="ECO:0000313" key="4">
    <source>
        <dbReference type="WBParaSite" id="HPBE_0002126601-mRNA-1"/>
    </source>
</evidence>
<keyword evidence="3" id="KW-1185">Reference proteome</keyword>